<feature type="transmembrane region" description="Helical" evidence="10">
    <location>
        <begin position="247"/>
        <end position="268"/>
    </location>
</feature>
<dbReference type="EMBL" id="SGBU01000001">
    <property type="protein sequence ID" value="KAF3054643.1"/>
    <property type="molecule type" value="Genomic_DNA"/>
</dbReference>
<sequence length="371" mass="42422">MYADHTMISKITPVKAIRFIRISVALVCAWPPSPKLTKSFTFFKASWCMCYFSSILLLLPLLRSIYEYRDDPVILAKSVCLSCAVLQVTIKMMVCLVQYTSFQVLYHDMEMFCKQADDKTSITLQRYVDDYKYTYGTYTLWCYLAAIGVICGPLILPQQFPTDAKYPFSVEQQPVKSIIYLHQSLVGLQVSAGMCIECSIAMLLFYSAARLELLIQKMRNVETECELDACIKLHNEILRYIDKIIHAVWPLVLTTITTTTMGVVFGSLNMVTDQPIIVKIQYAIVVFSASVELFMCAFPADNLMHMSNKICFGAYESKWFQGSVSMQKKVLQIIFRSQKPEVIRINGILPALSLRYYAGVNITHYMFLYIL</sequence>
<dbReference type="PANTHER" id="PTHR21137">
    <property type="entry name" value="ODORANT RECEPTOR"/>
    <property type="match status" value="1"/>
</dbReference>
<dbReference type="GO" id="GO:0005549">
    <property type="term" value="F:odorant binding"/>
    <property type="evidence" value="ECO:0007669"/>
    <property type="project" value="InterPro"/>
</dbReference>
<evidence type="ECO:0000256" key="2">
    <source>
        <dbReference type="ARBA" id="ARBA00022475"/>
    </source>
</evidence>
<gene>
    <name evidence="11" type="primary">Or-326</name>
    <name evidence="11" type="synonym">Nful_v1.0-Or-326</name>
    <name evidence="11" type="ORF">NFUL_NFUL000005</name>
</gene>
<comment type="caution">
    <text evidence="11">The sequence shown here is derived from an EMBL/GenBank/DDBJ whole genome shotgun (WGS) entry which is preliminary data.</text>
</comment>
<accession>A0A6G1LRI2</accession>
<dbReference type="InterPro" id="IPR004117">
    <property type="entry name" value="7tm6_olfct_rcpt"/>
</dbReference>
<evidence type="ECO:0000256" key="3">
    <source>
        <dbReference type="ARBA" id="ARBA00022606"/>
    </source>
</evidence>
<dbReference type="GO" id="GO:0007165">
    <property type="term" value="P:signal transduction"/>
    <property type="evidence" value="ECO:0007669"/>
    <property type="project" value="UniProtKB-KW"/>
</dbReference>
<keyword evidence="8 10" id="KW-0675">Receptor</keyword>
<protein>
    <recommendedName>
        <fullName evidence="10">Odorant receptor</fullName>
    </recommendedName>
</protein>
<keyword evidence="2" id="KW-1003">Cell membrane</keyword>
<dbReference type="PANTHER" id="PTHR21137:SF35">
    <property type="entry name" value="ODORANT RECEPTOR 19A-RELATED"/>
    <property type="match status" value="1"/>
</dbReference>
<evidence type="ECO:0000256" key="5">
    <source>
        <dbReference type="ARBA" id="ARBA00022725"/>
    </source>
</evidence>
<evidence type="ECO:0000256" key="4">
    <source>
        <dbReference type="ARBA" id="ARBA00022692"/>
    </source>
</evidence>
<evidence type="ECO:0000256" key="6">
    <source>
        <dbReference type="ARBA" id="ARBA00022989"/>
    </source>
</evidence>
<feature type="transmembrane region" description="Helical" evidence="10">
    <location>
        <begin position="40"/>
        <end position="62"/>
    </location>
</feature>
<evidence type="ECO:0000256" key="7">
    <source>
        <dbReference type="ARBA" id="ARBA00023136"/>
    </source>
</evidence>
<keyword evidence="9 10" id="KW-0807">Transducer</keyword>
<evidence type="ECO:0000256" key="8">
    <source>
        <dbReference type="ARBA" id="ARBA00023170"/>
    </source>
</evidence>
<keyword evidence="6 10" id="KW-1133">Transmembrane helix</keyword>
<feature type="transmembrane region" description="Helical" evidence="10">
    <location>
        <begin position="280"/>
        <end position="300"/>
    </location>
</feature>
<comment type="similarity">
    <text evidence="10">Belongs to the insect chemoreceptor superfamily. Heteromeric odorant receptor channel (TC 1.A.69) family.</text>
</comment>
<organism evidence="11 12">
    <name type="scientific">Nylanderia fulva</name>
    <dbReference type="NCBI Taxonomy" id="613905"/>
    <lineage>
        <taxon>Eukaryota</taxon>
        <taxon>Metazoa</taxon>
        <taxon>Ecdysozoa</taxon>
        <taxon>Arthropoda</taxon>
        <taxon>Hexapoda</taxon>
        <taxon>Insecta</taxon>
        <taxon>Pterygota</taxon>
        <taxon>Neoptera</taxon>
        <taxon>Endopterygota</taxon>
        <taxon>Hymenoptera</taxon>
        <taxon>Apocrita</taxon>
        <taxon>Aculeata</taxon>
        <taxon>Formicoidea</taxon>
        <taxon>Formicidae</taxon>
        <taxon>Formicinae</taxon>
        <taxon>Nylanderia</taxon>
    </lineage>
</organism>
<reference evidence="11 12" key="1">
    <citation type="submission" date="2019-08" db="EMBL/GenBank/DDBJ databases">
        <title>High quality draft denovo assembly of Nylanderia fulva.</title>
        <authorList>
            <person name="Vargo E.L."/>
            <person name="Tarone A.M."/>
            <person name="Konganti K.R."/>
        </authorList>
    </citation>
    <scope>NUCLEOTIDE SEQUENCE [LARGE SCALE GENOMIC DNA]</scope>
    <source>
        <strain evidence="11">TAMU-Nful-2015</strain>
        <tissue evidence="11">Whole body</tissue>
    </source>
</reference>
<evidence type="ECO:0000256" key="9">
    <source>
        <dbReference type="ARBA" id="ARBA00023224"/>
    </source>
</evidence>
<evidence type="ECO:0000313" key="12">
    <source>
        <dbReference type="Proteomes" id="UP000479987"/>
    </source>
</evidence>
<keyword evidence="3 10" id="KW-0716">Sensory transduction</keyword>
<proteinExistence type="inferred from homology"/>
<feature type="transmembrane region" description="Helical" evidence="10">
    <location>
        <begin position="138"/>
        <end position="156"/>
    </location>
</feature>
<dbReference type="Proteomes" id="UP000479987">
    <property type="component" value="Unassembled WGS sequence"/>
</dbReference>
<dbReference type="Pfam" id="PF02949">
    <property type="entry name" value="7tm_6"/>
    <property type="match status" value="1"/>
</dbReference>
<dbReference type="AlphaFoldDB" id="A0A6G1LRI2"/>
<evidence type="ECO:0000256" key="1">
    <source>
        <dbReference type="ARBA" id="ARBA00004651"/>
    </source>
</evidence>
<comment type="caution">
    <text evidence="10">Lacks conserved residue(s) required for the propagation of feature annotation.</text>
</comment>
<keyword evidence="7 10" id="KW-0472">Membrane</keyword>
<keyword evidence="5 10" id="KW-0552">Olfaction</keyword>
<name>A0A6G1LRI2_9HYME</name>
<dbReference type="GO" id="GO:0005886">
    <property type="term" value="C:plasma membrane"/>
    <property type="evidence" value="ECO:0007669"/>
    <property type="project" value="UniProtKB-SubCell"/>
</dbReference>
<evidence type="ECO:0000256" key="10">
    <source>
        <dbReference type="RuleBase" id="RU351113"/>
    </source>
</evidence>
<keyword evidence="4 10" id="KW-0812">Transmembrane</keyword>
<comment type="subcellular location">
    <subcellularLocation>
        <location evidence="1 10">Cell membrane</location>
        <topology evidence="1 10">Multi-pass membrane protein</topology>
    </subcellularLocation>
</comment>
<evidence type="ECO:0000313" key="11">
    <source>
        <dbReference type="EMBL" id="KAF3054643.1"/>
    </source>
</evidence>
<dbReference type="GO" id="GO:0004984">
    <property type="term" value="F:olfactory receptor activity"/>
    <property type="evidence" value="ECO:0007669"/>
    <property type="project" value="InterPro"/>
</dbReference>
<keyword evidence="12" id="KW-1185">Reference proteome</keyword>